<keyword evidence="1" id="KW-0472">Membrane</keyword>
<protein>
    <submittedName>
        <fullName evidence="2">Uncharacterized protein</fullName>
    </submittedName>
</protein>
<gene>
    <name evidence="2" type="ORF">C7S20_12825</name>
</gene>
<proteinExistence type="predicted"/>
<dbReference type="RefSeq" id="WP_107012841.1">
    <property type="nucleotide sequence ID" value="NZ_CP028136.1"/>
</dbReference>
<dbReference type="AlphaFoldDB" id="A0A2R3Z707"/>
<sequence>MAKLIVYRNSEWANKNLSYSLYLNDKKLSEIKDQQEKSFSLPEGDYCLKAKMRWCGSQSLDFKLEKTEEKRIEVTGFVFSEYFFPAAIGCVLLFLGYRVIYQKSSLFLATLMMVFFGYLLYFVSIGRKHFLQLKELN</sequence>
<dbReference type="OrthoDB" id="2223488at2"/>
<organism evidence="2 3">
    <name type="scientific">Christiangramia fulva</name>
    <dbReference type="NCBI Taxonomy" id="2126553"/>
    <lineage>
        <taxon>Bacteria</taxon>
        <taxon>Pseudomonadati</taxon>
        <taxon>Bacteroidota</taxon>
        <taxon>Flavobacteriia</taxon>
        <taxon>Flavobacteriales</taxon>
        <taxon>Flavobacteriaceae</taxon>
        <taxon>Christiangramia</taxon>
    </lineage>
</organism>
<evidence type="ECO:0000313" key="2">
    <source>
        <dbReference type="EMBL" id="AVR46067.1"/>
    </source>
</evidence>
<feature type="transmembrane region" description="Helical" evidence="1">
    <location>
        <begin position="106"/>
        <end position="124"/>
    </location>
</feature>
<evidence type="ECO:0000313" key="3">
    <source>
        <dbReference type="Proteomes" id="UP000241507"/>
    </source>
</evidence>
<dbReference type="EMBL" id="CP028136">
    <property type="protein sequence ID" value="AVR46067.1"/>
    <property type="molecule type" value="Genomic_DNA"/>
</dbReference>
<evidence type="ECO:0000256" key="1">
    <source>
        <dbReference type="SAM" id="Phobius"/>
    </source>
</evidence>
<keyword evidence="3" id="KW-1185">Reference proteome</keyword>
<name>A0A2R3Z707_9FLAO</name>
<keyword evidence="1" id="KW-0812">Transmembrane</keyword>
<dbReference type="KEGG" id="grs:C7S20_12825"/>
<reference evidence="3" key="1">
    <citation type="submission" date="2018-03" db="EMBL/GenBank/DDBJ databases">
        <title>Gramella fulva sp. nov., isolated from a dry surface of tidal flat.</title>
        <authorList>
            <person name="Hwang S.H."/>
            <person name="Hwang W.M."/>
            <person name="Kang K."/>
            <person name="Ahn T.-Y."/>
        </authorList>
    </citation>
    <scope>NUCLEOTIDE SEQUENCE [LARGE SCALE GENOMIC DNA]</scope>
    <source>
        <strain evidence="3">SH35</strain>
    </source>
</reference>
<keyword evidence="1" id="KW-1133">Transmembrane helix</keyword>
<accession>A0A2R3Z707</accession>
<feature type="transmembrane region" description="Helical" evidence="1">
    <location>
        <begin position="76"/>
        <end position="100"/>
    </location>
</feature>
<dbReference type="Proteomes" id="UP000241507">
    <property type="component" value="Chromosome"/>
</dbReference>